<evidence type="ECO:0000256" key="3">
    <source>
        <dbReference type="SAM" id="SignalP"/>
    </source>
</evidence>
<dbReference type="InterPro" id="IPR050361">
    <property type="entry name" value="MPP/UQCRC_Complex"/>
</dbReference>
<dbReference type="InterPro" id="IPR011249">
    <property type="entry name" value="Metalloenz_LuxS/M16"/>
</dbReference>
<feature type="compositionally biased region" description="Basic and acidic residues" evidence="2">
    <location>
        <begin position="1015"/>
        <end position="1025"/>
    </location>
</feature>
<dbReference type="GO" id="GO:0046872">
    <property type="term" value="F:metal ion binding"/>
    <property type="evidence" value="ECO:0007669"/>
    <property type="project" value="InterPro"/>
</dbReference>
<keyword evidence="3" id="KW-0732">Signal</keyword>
<dbReference type="PANTHER" id="PTHR11851">
    <property type="entry name" value="METALLOPROTEASE"/>
    <property type="match status" value="1"/>
</dbReference>
<dbReference type="KEGG" id="haei:MUN82_17525"/>
<proteinExistence type="inferred from homology"/>
<dbReference type="InterPro" id="IPR011765">
    <property type="entry name" value="Pept_M16_N"/>
</dbReference>
<dbReference type="InterPro" id="IPR007863">
    <property type="entry name" value="Peptidase_M16_C"/>
</dbReference>
<dbReference type="Proteomes" id="UP000829925">
    <property type="component" value="Chromosome"/>
</dbReference>
<evidence type="ECO:0000313" key="6">
    <source>
        <dbReference type="EMBL" id="UOR04736.1"/>
    </source>
</evidence>
<evidence type="ECO:0000256" key="2">
    <source>
        <dbReference type="SAM" id="MobiDB-lite"/>
    </source>
</evidence>
<feature type="domain" description="Peptidase M16 N-terminal" evidence="4">
    <location>
        <begin position="548"/>
        <end position="666"/>
    </location>
</feature>
<dbReference type="Pfam" id="PF00675">
    <property type="entry name" value="Peptidase_M16"/>
    <property type="match status" value="2"/>
</dbReference>
<feature type="signal peptide" evidence="3">
    <location>
        <begin position="1"/>
        <end position="22"/>
    </location>
</feature>
<protein>
    <submittedName>
        <fullName evidence="6">Insulinase family protein</fullName>
    </submittedName>
</protein>
<feature type="domain" description="Peptidase M16 N-terminal" evidence="4">
    <location>
        <begin position="75"/>
        <end position="209"/>
    </location>
</feature>
<feature type="chain" id="PRO_5035779042" evidence="3">
    <location>
        <begin position="23"/>
        <end position="1025"/>
    </location>
</feature>
<evidence type="ECO:0000259" key="5">
    <source>
        <dbReference type="Pfam" id="PF05193"/>
    </source>
</evidence>
<gene>
    <name evidence="6" type="ORF">MUN82_17525</name>
</gene>
<dbReference type="SUPFAM" id="SSF63411">
    <property type="entry name" value="LuxS/MPP-like metallohydrolase"/>
    <property type="match status" value="4"/>
</dbReference>
<evidence type="ECO:0000313" key="7">
    <source>
        <dbReference type="Proteomes" id="UP000829925"/>
    </source>
</evidence>
<evidence type="ECO:0000259" key="4">
    <source>
        <dbReference type="Pfam" id="PF00675"/>
    </source>
</evidence>
<accession>A0A8T9SY50</accession>
<organism evidence="6 7">
    <name type="scientific">Hymenobacter aerilatus</name>
    <dbReference type="NCBI Taxonomy" id="2932251"/>
    <lineage>
        <taxon>Bacteria</taxon>
        <taxon>Pseudomonadati</taxon>
        <taxon>Bacteroidota</taxon>
        <taxon>Cytophagia</taxon>
        <taxon>Cytophagales</taxon>
        <taxon>Hymenobacteraceae</taxon>
        <taxon>Hymenobacter</taxon>
    </lineage>
</organism>
<dbReference type="Pfam" id="PF05193">
    <property type="entry name" value="Peptidase_M16_C"/>
    <property type="match status" value="2"/>
</dbReference>
<feature type="domain" description="Peptidase M16 C-terminal" evidence="5">
    <location>
        <begin position="234"/>
        <end position="406"/>
    </location>
</feature>
<feature type="domain" description="Peptidase M16 C-terminal" evidence="5">
    <location>
        <begin position="699"/>
        <end position="872"/>
    </location>
</feature>
<comment type="similarity">
    <text evidence="1">Belongs to the peptidase M16 family.</text>
</comment>
<dbReference type="AlphaFoldDB" id="A0A8T9SY50"/>
<dbReference type="Gene3D" id="3.30.830.10">
    <property type="entry name" value="Metalloenzyme, LuxS/M16 peptidase-like"/>
    <property type="match status" value="4"/>
</dbReference>
<dbReference type="PANTHER" id="PTHR11851:SF49">
    <property type="entry name" value="MITOCHONDRIAL-PROCESSING PEPTIDASE SUBUNIT ALPHA"/>
    <property type="match status" value="1"/>
</dbReference>
<name>A0A8T9SY50_9BACT</name>
<sequence>MIRKQLWLLGLGATLAIQPAVAQKKTPVTTPKPPTVKAPAKATAGGAKLVEKVTRKGSELVIPYEKYVLPNGLTVVVAEDHSDPLVHVDVTYHVGSAREQIGKSGFAHFFEHMMFQGSDHVGDQQHFKLVTAAGGTLNGSTNRDRTNYYETVPSNQLETALWLEADRMGFLLDAVSQKKFEIQRATVKNERGQNYDNRPYGLAQEYIAKTLYPYGHPYSWLTIGYLEDLDRSDVNDLKNFFLRWYGPNNATLTVGGDVKAAEVVKLAEKYFGPIKRGPEVQNQKQPAPVLTQDRYVSYEDNVRFPMLQMVFPAVPQNHPDEIPLDALAEIIGQGKTSLLYKNLVKAQKSVQAQAYNSTSELGGEFVMMAISYPGKGLDSTQAILRKTLTEFEKTGVTDEQIARFKASSEAQAINGLSSVAGKVSQLAAYQTYEGNPNQLPEQLRRLRALTKADVLRVYNKYIRSKNAVILSVLPKGQMALAAAKDNYTVSQAGYKAPNYGYEGLKYVKATDTFDRSKQPGAGANPVVKVPAIWQDQFDNGLRLIGTKNTEIPTVTMLMTIRGGHRLEQQNRNKAGVAALTAQMLNEGSEKYTSEEFSAALDRLGSTVSVNSGDDNTTVYVQSLTKNLPATMALLEQRLLHPRFDQADFDRLKKQTLEGIANQTTQPVVIANNAYARLLYSPGDIMSVPVSGTTATVSELTLDDVKQFYQQNYAPNVSYVTAVGDVDRAAVEKSLAFLKTWPRKGVTIPAGERNQQPDKTRIYFINKDGAAQSEIRVGYLTPLTYDATGDYYRAYLANYLLGGAFNSRINLNLREDKGYTYGARSGFSGTRYIGPYTASAGVRADATAASVKEFMKEITNYRNGITDEELAFLQSSVGQSDALRYETGQQKAGFLSRLVEYDLAPDYVTKQSEILKNLTKEDVQASAQKYLPADKMYIVVVGDRTKAFPGLAELGYDVVELDANGQRVTPAATPAPTAEAPTAAPTAAPTDITVKDGRRKAKAKDDKGRKVKVKHKAGDEKTDTGQ</sequence>
<keyword evidence="7" id="KW-1185">Reference proteome</keyword>
<dbReference type="RefSeq" id="WP_245092547.1">
    <property type="nucleotide sequence ID" value="NZ_CP095053.1"/>
</dbReference>
<reference evidence="6 7" key="1">
    <citation type="submission" date="2022-04" db="EMBL/GenBank/DDBJ databases">
        <title>Hymenobacter sp. isolated from the air.</title>
        <authorList>
            <person name="Won M."/>
            <person name="Lee C.-M."/>
            <person name="Woen H.-Y."/>
            <person name="Kwon S.-W."/>
        </authorList>
    </citation>
    <scope>NUCLEOTIDE SEQUENCE [LARGE SCALE GENOMIC DNA]</scope>
    <source>
        <strain evidence="7">5413 J-13</strain>
    </source>
</reference>
<dbReference type="EMBL" id="CP095053">
    <property type="protein sequence ID" value="UOR04736.1"/>
    <property type="molecule type" value="Genomic_DNA"/>
</dbReference>
<feature type="compositionally biased region" description="Low complexity" evidence="2">
    <location>
        <begin position="968"/>
        <end position="989"/>
    </location>
</feature>
<feature type="region of interest" description="Disordered" evidence="2">
    <location>
        <begin position="967"/>
        <end position="1025"/>
    </location>
</feature>
<evidence type="ECO:0000256" key="1">
    <source>
        <dbReference type="ARBA" id="ARBA00007261"/>
    </source>
</evidence>